<feature type="region of interest" description="Disordered" evidence="3">
    <location>
        <begin position="1"/>
        <end position="48"/>
    </location>
</feature>
<dbReference type="InterPro" id="IPR034207">
    <property type="entry name" value="RBM45_RRM3"/>
</dbReference>
<dbReference type="SMART" id="SM00360">
    <property type="entry name" value="RRM"/>
    <property type="match status" value="4"/>
</dbReference>
<dbReference type="CDD" id="cd12366">
    <property type="entry name" value="RRM1_RBM45"/>
    <property type="match status" value="1"/>
</dbReference>
<dbReference type="InterPro" id="IPR034206">
    <property type="entry name" value="RBM45_RRM2"/>
</dbReference>
<name>A0AAW0UIF8_SCYPA</name>
<dbReference type="InterPro" id="IPR000504">
    <property type="entry name" value="RRM_dom"/>
</dbReference>
<dbReference type="CDD" id="cd12369">
    <property type="entry name" value="RRM4_RBM45"/>
    <property type="match status" value="1"/>
</dbReference>
<dbReference type="Proteomes" id="UP001487740">
    <property type="component" value="Unassembled WGS sequence"/>
</dbReference>
<feature type="domain" description="RRM" evidence="4">
    <location>
        <begin position="54"/>
        <end position="133"/>
    </location>
</feature>
<feature type="compositionally biased region" description="Low complexity" evidence="3">
    <location>
        <begin position="402"/>
        <end position="416"/>
    </location>
</feature>
<dbReference type="AlphaFoldDB" id="A0AAW0UIF8"/>
<reference evidence="5 6" key="1">
    <citation type="submission" date="2023-03" db="EMBL/GenBank/DDBJ databases">
        <title>High-quality genome of Scylla paramamosain provides insights in environmental adaptation.</title>
        <authorList>
            <person name="Zhang L."/>
        </authorList>
    </citation>
    <scope>NUCLEOTIDE SEQUENCE [LARGE SCALE GENOMIC DNA]</scope>
    <source>
        <strain evidence="5">LZ_2023a</strain>
        <tissue evidence="5">Muscle</tissue>
    </source>
</reference>
<feature type="domain" description="RRM" evidence="4">
    <location>
        <begin position="494"/>
        <end position="566"/>
    </location>
</feature>
<keyword evidence="6" id="KW-1185">Reference proteome</keyword>
<dbReference type="Gene3D" id="3.30.70.330">
    <property type="match status" value="4"/>
</dbReference>
<evidence type="ECO:0000313" key="6">
    <source>
        <dbReference type="Proteomes" id="UP001487740"/>
    </source>
</evidence>
<accession>A0AAW0UIF8</accession>
<dbReference type="InterPro" id="IPR012677">
    <property type="entry name" value="Nucleotide-bd_a/b_plait_sf"/>
</dbReference>
<evidence type="ECO:0000256" key="3">
    <source>
        <dbReference type="SAM" id="MobiDB-lite"/>
    </source>
</evidence>
<evidence type="ECO:0000256" key="2">
    <source>
        <dbReference type="PROSITE-ProRule" id="PRU00176"/>
    </source>
</evidence>
<dbReference type="EMBL" id="JARAKH010000010">
    <property type="protein sequence ID" value="KAK8399883.1"/>
    <property type="molecule type" value="Genomic_DNA"/>
</dbReference>
<dbReference type="SUPFAM" id="SSF54928">
    <property type="entry name" value="RNA-binding domain, RBD"/>
    <property type="match status" value="3"/>
</dbReference>
<protein>
    <recommendedName>
        <fullName evidence="4">RRM domain-containing protein</fullName>
    </recommendedName>
</protein>
<dbReference type="CDD" id="cd12367">
    <property type="entry name" value="RRM2_RBM45"/>
    <property type="match status" value="1"/>
</dbReference>
<feature type="domain" description="RRM" evidence="4">
    <location>
        <begin position="284"/>
        <end position="362"/>
    </location>
</feature>
<dbReference type="InterPro" id="IPR034203">
    <property type="entry name" value="RBM45_RRM1"/>
</dbReference>
<feature type="domain" description="RRM" evidence="4">
    <location>
        <begin position="155"/>
        <end position="244"/>
    </location>
</feature>
<organism evidence="5 6">
    <name type="scientific">Scylla paramamosain</name>
    <name type="common">Mud crab</name>
    <dbReference type="NCBI Taxonomy" id="85552"/>
    <lineage>
        <taxon>Eukaryota</taxon>
        <taxon>Metazoa</taxon>
        <taxon>Ecdysozoa</taxon>
        <taxon>Arthropoda</taxon>
        <taxon>Crustacea</taxon>
        <taxon>Multicrustacea</taxon>
        <taxon>Malacostraca</taxon>
        <taxon>Eumalacostraca</taxon>
        <taxon>Eucarida</taxon>
        <taxon>Decapoda</taxon>
        <taxon>Pleocyemata</taxon>
        <taxon>Brachyura</taxon>
        <taxon>Eubrachyura</taxon>
        <taxon>Portunoidea</taxon>
        <taxon>Portunidae</taxon>
        <taxon>Portuninae</taxon>
        <taxon>Scylla</taxon>
    </lineage>
</organism>
<dbReference type="EMBL" id="JARAKH010000010">
    <property type="protein sequence ID" value="KAK8399880.1"/>
    <property type="molecule type" value="Genomic_DNA"/>
</dbReference>
<evidence type="ECO:0000259" key="4">
    <source>
        <dbReference type="PROSITE" id="PS50102"/>
    </source>
</evidence>
<gene>
    <name evidence="5" type="ORF">O3P69_002935</name>
</gene>
<proteinExistence type="predicted"/>
<dbReference type="EMBL" id="JARAKH010000010">
    <property type="protein sequence ID" value="KAK8399882.1"/>
    <property type="molecule type" value="Genomic_DNA"/>
</dbReference>
<dbReference type="GO" id="GO:0003723">
    <property type="term" value="F:RNA binding"/>
    <property type="evidence" value="ECO:0007669"/>
    <property type="project" value="UniProtKB-UniRule"/>
</dbReference>
<dbReference type="PROSITE" id="PS50102">
    <property type="entry name" value="RRM"/>
    <property type="match status" value="4"/>
</dbReference>
<comment type="caution">
    <text evidence="5">The sequence shown here is derived from an EMBL/GenBank/DDBJ whole genome shotgun (WGS) entry which is preliminary data.</text>
</comment>
<dbReference type="EMBL" id="JARAKH010000010">
    <property type="protein sequence ID" value="KAK8399881.1"/>
    <property type="molecule type" value="Genomic_DNA"/>
</dbReference>
<feature type="compositionally biased region" description="Basic and acidic residues" evidence="3">
    <location>
        <begin position="23"/>
        <end position="35"/>
    </location>
</feature>
<dbReference type="CDD" id="cd12368">
    <property type="entry name" value="RRM3_RBM45"/>
    <property type="match status" value="1"/>
</dbReference>
<evidence type="ECO:0000256" key="1">
    <source>
        <dbReference type="ARBA" id="ARBA00022884"/>
    </source>
</evidence>
<dbReference type="InterPro" id="IPR052462">
    <property type="entry name" value="SLIRP/GR-RBP-like"/>
</dbReference>
<sequence>MRGEGEPPQSTSVSRGKMASADKLSRRYDSRDNFHGSDGGKYGKESKYDDPPHSRLFIVCGKSITEEDFRESFSKHGTIEEIWVVKDRNTEEPKGVTYIKFSKTSEAATAMEEMNGRCIGGHPRPLKVLIAHSRDQGSRRDMNEEERLLRLFVVVPKSLTEADLREHFSQFGDIDYVSIVRDRNTRDSKGFAYVKYHRMSHAAKAFEGCERTFKPVFADPKPQKSDGIKFDGGGRDIRGELRGSEAGYGSYSSGPITPHINNHHSPFDAISFMDTSGLNPEGVTRLTVIASPTLNQDQLWKLFDLIPGLDYCDLRKDHKSGQARGVATVVYNNIQSATYAKEKLHGFEYPPGQRLIVKFDSRHDMPPGPPPMMTGAPGGPPYAGLPRGVSGALVPHNGTMGSSPPSALATAPPALSGGQPNSNIQQNLAQLAETIAQATSLIQAAGLSQGQSTVNNIGGSPGQITGGETYDPSYCSVKLPPPQPLAPVDSAVAERLFIVCHPSPPPIYALKDVFGRFGNLIDIYMLNGKTFGYAKYSSKESADKAIVVLHGQEVLGSRLKVMEADPHDKADSGRKRLRIDDQS</sequence>
<dbReference type="PANTHER" id="PTHR48027">
    <property type="entry name" value="HETEROGENEOUS NUCLEAR RIBONUCLEOPROTEIN 87F-RELATED"/>
    <property type="match status" value="1"/>
</dbReference>
<dbReference type="InterPro" id="IPR035979">
    <property type="entry name" value="RBD_domain_sf"/>
</dbReference>
<dbReference type="InterPro" id="IPR034208">
    <property type="entry name" value="RBM45_RRM4"/>
</dbReference>
<dbReference type="Pfam" id="PF00076">
    <property type="entry name" value="RRM_1"/>
    <property type="match status" value="4"/>
</dbReference>
<evidence type="ECO:0000313" key="5">
    <source>
        <dbReference type="EMBL" id="KAK8399883.1"/>
    </source>
</evidence>
<feature type="region of interest" description="Disordered" evidence="3">
    <location>
        <begin position="399"/>
        <end position="422"/>
    </location>
</feature>
<keyword evidence="1 2" id="KW-0694">RNA-binding</keyword>